<dbReference type="AlphaFoldDB" id="A0A484H4P7"/>
<gene>
    <name evidence="1" type="ORF">RIEGSTA812A_PEG_279</name>
</gene>
<proteinExistence type="predicted"/>
<reference evidence="1" key="1">
    <citation type="submission" date="2018-10" db="EMBL/GenBank/DDBJ databases">
        <authorList>
            <person name="Gruber-Vodicka H."/>
            <person name="Jaeckle O."/>
        </authorList>
    </citation>
    <scope>NUCLEOTIDE SEQUENCE</scope>
</reference>
<name>A0A484H4P7_9ZZZZ</name>
<organism evidence="1">
    <name type="scientific">invertebrate metagenome</name>
    <dbReference type="NCBI Taxonomy" id="1711999"/>
    <lineage>
        <taxon>unclassified sequences</taxon>
        <taxon>metagenomes</taxon>
        <taxon>organismal metagenomes</taxon>
    </lineage>
</organism>
<evidence type="ECO:0000313" key="1">
    <source>
        <dbReference type="EMBL" id="VBB68806.1"/>
    </source>
</evidence>
<sequence>MNECTGAGLSGQRLLFLRSTVGSNFPAASSSESAAACPKKENRLSLCAGLLE</sequence>
<dbReference type="EMBL" id="LR026963">
    <property type="protein sequence ID" value="VBB68806.1"/>
    <property type="molecule type" value="Genomic_DNA"/>
</dbReference>
<accession>A0A484H4P7</accession>
<protein>
    <submittedName>
        <fullName evidence="1">Uncharacterized protein</fullName>
    </submittedName>
</protein>